<organism evidence="1 2">
    <name type="scientific">Caligus rogercresseyi</name>
    <name type="common">Sea louse</name>
    <dbReference type="NCBI Taxonomy" id="217165"/>
    <lineage>
        <taxon>Eukaryota</taxon>
        <taxon>Metazoa</taxon>
        <taxon>Ecdysozoa</taxon>
        <taxon>Arthropoda</taxon>
        <taxon>Crustacea</taxon>
        <taxon>Multicrustacea</taxon>
        <taxon>Hexanauplia</taxon>
        <taxon>Copepoda</taxon>
        <taxon>Siphonostomatoida</taxon>
        <taxon>Caligidae</taxon>
        <taxon>Caligus</taxon>
    </lineage>
</organism>
<gene>
    <name evidence="1" type="ORF">FKW44_021011</name>
</gene>
<sequence>MSEVLNSAAKPRSRMETYQDAVEGNDILSIWRLRSLLRRRNWFFLKTLPSGRRKRLAGCCLDQ</sequence>
<dbReference type="Proteomes" id="UP000595437">
    <property type="component" value="Chromosome 15"/>
</dbReference>
<keyword evidence="2" id="KW-1185">Reference proteome</keyword>
<evidence type="ECO:0000313" key="1">
    <source>
        <dbReference type="EMBL" id="QQP36037.1"/>
    </source>
</evidence>
<evidence type="ECO:0000313" key="2">
    <source>
        <dbReference type="Proteomes" id="UP000595437"/>
    </source>
</evidence>
<name>A0A7T8GQS6_CALRO</name>
<proteinExistence type="predicted"/>
<accession>A0A7T8GQS6</accession>
<dbReference type="AlphaFoldDB" id="A0A7T8GQS6"/>
<reference evidence="2" key="1">
    <citation type="submission" date="2021-01" db="EMBL/GenBank/DDBJ databases">
        <title>Caligus Genome Assembly.</title>
        <authorList>
            <person name="Gallardo-Escarate C."/>
        </authorList>
    </citation>
    <scope>NUCLEOTIDE SEQUENCE [LARGE SCALE GENOMIC DNA]</scope>
</reference>
<protein>
    <submittedName>
        <fullName evidence="1">Uncharacterized protein</fullName>
    </submittedName>
</protein>
<dbReference type="EMBL" id="CP045904">
    <property type="protein sequence ID" value="QQP36037.1"/>
    <property type="molecule type" value="Genomic_DNA"/>
</dbReference>